<feature type="region of interest" description="Disordered" evidence="1">
    <location>
        <begin position="155"/>
        <end position="185"/>
    </location>
</feature>
<dbReference type="PANTHER" id="PTHR43441:SF3">
    <property type="entry name" value="ACETYLTRANSFERASE"/>
    <property type="match status" value="1"/>
</dbReference>
<name>A0ABV9A814_9ACTN</name>
<protein>
    <submittedName>
        <fullName evidence="3">GNAT family N-acetyltransferase</fullName>
        <ecNumber evidence="3">2.3.-.-</ecNumber>
    </submittedName>
</protein>
<comment type="caution">
    <text evidence="3">The sequence shown here is derived from an EMBL/GenBank/DDBJ whole genome shotgun (WGS) entry which is preliminary data.</text>
</comment>
<dbReference type="RefSeq" id="WP_386449627.1">
    <property type="nucleotide sequence ID" value="NZ_JBHSFH010000010.1"/>
</dbReference>
<evidence type="ECO:0000259" key="2">
    <source>
        <dbReference type="PROSITE" id="PS51186"/>
    </source>
</evidence>
<keyword evidence="3" id="KW-0012">Acyltransferase</keyword>
<keyword evidence="3" id="KW-0808">Transferase</keyword>
<evidence type="ECO:0000313" key="3">
    <source>
        <dbReference type="EMBL" id="MFC4495985.1"/>
    </source>
</evidence>
<dbReference type="Proteomes" id="UP001595997">
    <property type="component" value="Unassembled WGS sequence"/>
</dbReference>
<dbReference type="SUPFAM" id="SSF55729">
    <property type="entry name" value="Acyl-CoA N-acyltransferases (Nat)"/>
    <property type="match status" value="1"/>
</dbReference>
<dbReference type="EMBL" id="JBHSFH010000010">
    <property type="protein sequence ID" value="MFC4495985.1"/>
    <property type="molecule type" value="Genomic_DNA"/>
</dbReference>
<dbReference type="InterPro" id="IPR016181">
    <property type="entry name" value="Acyl_CoA_acyltransferase"/>
</dbReference>
<sequence length="185" mass="19788">MDQPPESGFSGQAELRRLRVDDAAGLYAIISESREHLAPWMPWASGQDLAGTAAFLARSEEAWRNGEAYEYAVVRDGQVTGSCGLMRRIGPGGLDIGYWLHPAWTGQGLATMSVAALVRWAFELRGTDRVEIHHDAANAASAAVPRRLGFTEVGRAPVQGGPSAPGEGGIDVTWRLRPGEGGHRG</sequence>
<dbReference type="EC" id="2.3.-.-" evidence="3"/>
<dbReference type="PANTHER" id="PTHR43441">
    <property type="entry name" value="RIBOSOMAL-PROTEIN-SERINE ACETYLTRANSFERASE"/>
    <property type="match status" value="1"/>
</dbReference>
<accession>A0ABV9A814</accession>
<dbReference type="Gene3D" id="3.40.630.30">
    <property type="match status" value="1"/>
</dbReference>
<dbReference type="InterPro" id="IPR051908">
    <property type="entry name" value="Ribosomal_N-acetyltransferase"/>
</dbReference>
<evidence type="ECO:0000313" key="4">
    <source>
        <dbReference type="Proteomes" id="UP001595997"/>
    </source>
</evidence>
<proteinExistence type="predicted"/>
<dbReference type="CDD" id="cd04301">
    <property type="entry name" value="NAT_SF"/>
    <property type="match status" value="1"/>
</dbReference>
<dbReference type="PROSITE" id="PS51186">
    <property type="entry name" value="GNAT"/>
    <property type="match status" value="1"/>
</dbReference>
<dbReference type="InterPro" id="IPR000182">
    <property type="entry name" value="GNAT_dom"/>
</dbReference>
<dbReference type="Pfam" id="PF13302">
    <property type="entry name" value="Acetyltransf_3"/>
    <property type="match status" value="1"/>
</dbReference>
<evidence type="ECO:0000256" key="1">
    <source>
        <dbReference type="SAM" id="MobiDB-lite"/>
    </source>
</evidence>
<dbReference type="GO" id="GO:0016746">
    <property type="term" value="F:acyltransferase activity"/>
    <property type="evidence" value="ECO:0007669"/>
    <property type="project" value="UniProtKB-KW"/>
</dbReference>
<gene>
    <name evidence="3" type="ORF">ACFPA8_17830</name>
</gene>
<organism evidence="3 4">
    <name type="scientific">Streptomyces ovatisporus</name>
    <dbReference type="NCBI Taxonomy" id="1128682"/>
    <lineage>
        <taxon>Bacteria</taxon>
        <taxon>Bacillati</taxon>
        <taxon>Actinomycetota</taxon>
        <taxon>Actinomycetes</taxon>
        <taxon>Kitasatosporales</taxon>
        <taxon>Streptomycetaceae</taxon>
        <taxon>Streptomyces</taxon>
    </lineage>
</organism>
<reference evidence="4" key="1">
    <citation type="journal article" date="2019" name="Int. J. Syst. Evol. Microbiol.">
        <title>The Global Catalogue of Microorganisms (GCM) 10K type strain sequencing project: providing services to taxonomists for standard genome sequencing and annotation.</title>
        <authorList>
            <consortium name="The Broad Institute Genomics Platform"/>
            <consortium name="The Broad Institute Genome Sequencing Center for Infectious Disease"/>
            <person name="Wu L."/>
            <person name="Ma J."/>
        </authorList>
    </citation>
    <scope>NUCLEOTIDE SEQUENCE [LARGE SCALE GENOMIC DNA]</scope>
    <source>
        <strain evidence="4">CGMCC 4.7357</strain>
    </source>
</reference>
<keyword evidence="4" id="KW-1185">Reference proteome</keyword>
<feature type="domain" description="N-acetyltransferase" evidence="2">
    <location>
        <begin position="13"/>
        <end position="179"/>
    </location>
</feature>